<dbReference type="GO" id="GO:0006355">
    <property type="term" value="P:regulation of DNA-templated transcription"/>
    <property type="evidence" value="ECO:0007669"/>
    <property type="project" value="InterPro"/>
</dbReference>
<comment type="caution">
    <text evidence="8">The sequence shown here is derived from an EMBL/GenBank/DDBJ whole genome shotgun (WGS) entry which is preliminary data.</text>
</comment>
<dbReference type="Gene3D" id="1.10.8.60">
    <property type="match status" value="1"/>
</dbReference>
<dbReference type="InterPro" id="IPR027417">
    <property type="entry name" value="P-loop_NTPase"/>
</dbReference>
<reference evidence="8 9" key="1">
    <citation type="submission" date="2017-09" db="EMBL/GenBank/DDBJ databases">
        <title>Depth-based differentiation of microbial function through sediment-hosted aquifers and enrichment of novel symbionts in the deep terrestrial subsurface.</title>
        <authorList>
            <person name="Probst A.J."/>
            <person name="Ladd B."/>
            <person name="Jarett J.K."/>
            <person name="Geller-Mcgrath D.E."/>
            <person name="Sieber C.M."/>
            <person name="Emerson J.B."/>
            <person name="Anantharaman K."/>
            <person name="Thomas B.C."/>
            <person name="Malmstrom R."/>
            <person name="Stieglmeier M."/>
            <person name="Klingl A."/>
            <person name="Woyke T."/>
            <person name="Ryan C.M."/>
            <person name="Banfield J.F."/>
        </authorList>
    </citation>
    <scope>NUCLEOTIDE SEQUENCE [LARGE SCALE GENOMIC DNA]</scope>
    <source>
        <strain evidence="8">CG11_big_fil_rev_8_21_14_0_20_45_26</strain>
    </source>
</reference>
<dbReference type="PROSITE" id="PS50045">
    <property type="entry name" value="SIGMA54_INTERACT_4"/>
    <property type="match status" value="1"/>
</dbReference>
<dbReference type="Gene3D" id="1.10.10.60">
    <property type="entry name" value="Homeodomain-like"/>
    <property type="match status" value="1"/>
</dbReference>
<dbReference type="PANTHER" id="PTHR32071:SF113">
    <property type="entry name" value="ALGINATE BIOSYNTHESIS TRANSCRIPTIONAL REGULATORY PROTEIN ALGB"/>
    <property type="match status" value="1"/>
</dbReference>
<dbReference type="SUPFAM" id="SSF52540">
    <property type="entry name" value="P-loop containing nucleoside triphosphate hydrolases"/>
    <property type="match status" value="1"/>
</dbReference>
<dbReference type="Pfam" id="PF25601">
    <property type="entry name" value="AAA_lid_14"/>
    <property type="match status" value="1"/>
</dbReference>
<keyword evidence="4" id="KW-0804">Transcription</keyword>
<dbReference type="SUPFAM" id="SSF52172">
    <property type="entry name" value="CheY-like"/>
    <property type="match status" value="1"/>
</dbReference>
<dbReference type="FunFam" id="3.40.50.300:FF:000006">
    <property type="entry name" value="DNA-binding transcriptional regulator NtrC"/>
    <property type="match status" value="1"/>
</dbReference>
<dbReference type="PANTHER" id="PTHR32071">
    <property type="entry name" value="TRANSCRIPTIONAL REGULATORY PROTEIN"/>
    <property type="match status" value="1"/>
</dbReference>
<dbReference type="Pfam" id="PF00072">
    <property type="entry name" value="Response_reg"/>
    <property type="match status" value="1"/>
</dbReference>
<dbReference type="PRINTS" id="PR01590">
    <property type="entry name" value="HTHFIS"/>
</dbReference>
<dbReference type="GO" id="GO:0043565">
    <property type="term" value="F:sequence-specific DNA binding"/>
    <property type="evidence" value="ECO:0007669"/>
    <property type="project" value="InterPro"/>
</dbReference>
<dbReference type="Gene3D" id="3.40.50.2300">
    <property type="match status" value="1"/>
</dbReference>
<evidence type="ECO:0000256" key="5">
    <source>
        <dbReference type="PROSITE-ProRule" id="PRU00169"/>
    </source>
</evidence>
<feature type="modified residue" description="4-aspartylphosphate" evidence="5">
    <location>
        <position position="53"/>
    </location>
</feature>
<evidence type="ECO:0000256" key="2">
    <source>
        <dbReference type="ARBA" id="ARBA00022840"/>
    </source>
</evidence>
<keyword evidence="5" id="KW-0597">Phosphoprotein</keyword>
<dbReference type="InterPro" id="IPR025662">
    <property type="entry name" value="Sigma_54_int_dom_ATP-bd_1"/>
</dbReference>
<evidence type="ECO:0000313" key="8">
    <source>
        <dbReference type="EMBL" id="PIQ87023.1"/>
    </source>
</evidence>
<keyword evidence="8" id="KW-0238">DNA-binding</keyword>
<dbReference type="Proteomes" id="UP000230859">
    <property type="component" value="Unassembled WGS sequence"/>
</dbReference>
<dbReference type="PROSITE" id="PS50110">
    <property type="entry name" value="RESPONSE_REGULATORY"/>
    <property type="match status" value="1"/>
</dbReference>
<evidence type="ECO:0000259" key="7">
    <source>
        <dbReference type="PROSITE" id="PS50110"/>
    </source>
</evidence>
<dbReference type="GO" id="GO:0000160">
    <property type="term" value="P:phosphorelay signal transduction system"/>
    <property type="evidence" value="ECO:0007669"/>
    <property type="project" value="InterPro"/>
</dbReference>
<accession>A0A2H0LRF9</accession>
<evidence type="ECO:0000259" key="6">
    <source>
        <dbReference type="PROSITE" id="PS50045"/>
    </source>
</evidence>
<dbReference type="InterPro" id="IPR003593">
    <property type="entry name" value="AAA+_ATPase"/>
</dbReference>
<dbReference type="InterPro" id="IPR002197">
    <property type="entry name" value="HTH_Fis"/>
</dbReference>
<keyword evidence="1" id="KW-0547">Nucleotide-binding</keyword>
<name>A0A2H0LRF9_9BACT</name>
<dbReference type="Pfam" id="PF02954">
    <property type="entry name" value="HTH_8"/>
    <property type="match status" value="1"/>
</dbReference>
<dbReference type="GO" id="GO:0005524">
    <property type="term" value="F:ATP binding"/>
    <property type="evidence" value="ECO:0007669"/>
    <property type="project" value="UniProtKB-KW"/>
</dbReference>
<organism evidence="8 9">
    <name type="scientific">Candidatus Abzuiibacterium crystallinum</name>
    <dbReference type="NCBI Taxonomy" id="1974748"/>
    <lineage>
        <taxon>Bacteria</taxon>
        <taxon>Pseudomonadati</taxon>
        <taxon>Candidatus Omnitrophota</taxon>
        <taxon>Candidatus Abzuiibacterium</taxon>
    </lineage>
</organism>
<evidence type="ECO:0000313" key="9">
    <source>
        <dbReference type="Proteomes" id="UP000230859"/>
    </source>
</evidence>
<proteinExistence type="predicted"/>
<keyword evidence="2" id="KW-0067">ATP-binding</keyword>
<keyword evidence="3" id="KW-0805">Transcription regulation</keyword>
<evidence type="ECO:0000256" key="1">
    <source>
        <dbReference type="ARBA" id="ARBA00022741"/>
    </source>
</evidence>
<dbReference type="CDD" id="cd00009">
    <property type="entry name" value="AAA"/>
    <property type="match status" value="1"/>
</dbReference>
<feature type="domain" description="Sigma-54 factor interaction" evidence="6">
    <location>
        <begin position="143"/>
        <end position="373"/>
    </location>
</feature>
<dbReference type="EMBL" id="PCVY01000022">
    <property type="protein sequence ID" value="PIQ87023.1"/>
    <property type="molecule type" value="Genomic_DNA"/>
</dbReference>
<dbReference type="InterPro" id="IPR025943">
    <property type="entry name" value="Sigma_54_int_dom_ATP-bd_2"/>
</dbReference>
<dbReference type="SMART" id="SM00382">
    <property type="entry name" value="AAA"/>
    <property type="match status" value="1"/>
</dbReference>
<sequence length="483" mass="54817">MKGKILVVDDERLIRWSLKKDLSQEGYEVLTAESAAETFDLLEEHIFDIVLLDIRLPDGNGKDVLRVIRRREPETSVIMITANDDVKIAVACMQLGAYTYINKPFEFDQIRLNLEKIMESRHLKKRVMAWEQTERGKYDFDNIVAVSKKMKIILEMVKQVAASNASTVLLEGESGTGKDLIARIIHYASDRSNQHFMAVNCAALPATLLESELFGHEKGAFTDARQARAGLVEEANGGTLFLDEIGDMQKELQAKLLHLIDQKKFRRVGGVKELESDIRIVAATNKDLKKEVSEGRFREDLYYRLNVIPIFLPPLRERREDIPELISFFIAHFNREFKKNITSVAPEVKEVLSLYDWPGNIREVKNILERAMILIQGNEILLEHLPVELDCSCQLKDMFKSRPGQKSNSTKVTNCLVGIPLEEIEKRVVEQTLESVGGNQSQAARLLQIGRDALRYKLKKFGIDSQEDHPKVGETAPSEKASA</sequence>
<dbReference type="InterPro" id="IPR002078">
    <property type="entry name" value="Sigma_54_int"/>
</dbReference>
<dbReference type="AlphaFoldDB" id="A0A2H0LRF9"/>
<dbReference type="Pfam" id="PF00158">
    <property type="entry name" value="Sigma54_activat"/>
    <property type="match status" value="1"/>
</dbReference>
<dbReference type="InterPro" id="IPR001789">
    <property type="entry name" value="Sig_transdc_resp-reg_receiver"/>
</dbReference>
<dbReference type="PROSITE" id="PS00675">
    <property type="entry name" value="SIGMA54_INTERACT_1"/>
    <property type="match status" value="1"/>
</dbReference>
<dbReference type="PROSITE" id="PS00676">
    <property type="entry name" value="SIGMA54_INTERACT_2"/>
    <property type="match status" value="1"/>
</dbReference>
<dbReference type="InterPro" id="IPR058031">
    <property type="entry name" value="AAA_lid_NorR"/>
</dbReference>
<dbReference type="InterPro" id="IPR009057">
    <property type="entry name" value="Homeodomain-like_sf"/>
</dbReference>
<dbReference type="InterPro" id="IPR011006">
    <property type="entry name" value="CheY-like_superfamily"/>
</dbReference>
<feature type="domain" description="Response regulatory" evidence="7">
    <location>
        <begin position="4"/>
        <end position="118"/>
    </location>
</feature>
<dbReference type="SUPFAM" id="SSF46689">
    <property type="entry name" value="Homeodomain-like"/>
    <property type="match status" value="1"/>
</dbReference>
<gene>
    <name evidence="8" type="ORF">COV74_02440</name>
</gene>
<dbReference type="SMART" id="SM00448">
    <property type="entry name" value="REC"/>
    <property type="match status" value="1"/>
</dbReference>
<evidence type="ECO:0000256" key="4">
    <source>
        <dbReference type="ARBA" id="ARBA00023163"/>
    </source>
</evidence>
<evidence type="ECO:0000256" key="3">
    <source>
        <dbReference type="ARBA" id="ARBA00023015"/>
    </source>
</evidence>
<protein>
    <submittedName>
        <fullName evidence="8">DNA-binding response regulator</fullName>
    </submittedName>
</protein>
<dbReference type="Gene3D" id="3.40.50.300">
    <property type="entry name" value="P-loop containing nucleotide triphosphate hydrolases"/>
    <property type="match status" value="1"/>
</dbReference>